<feature type="signal peptide" evidence="1">
    <location>
        <begin position="1"/>
        <end position="21"/>
    </location>
</feature>
<organism evidence="2 3">
    <name type="scientific">Cloeon dipterum</name>
    <dbReference type="NCBI Taxonomy" id="197152"/>
    <lineage>
        <taxon>Eukaryota</taxon>
        <taxon>Metazoa</taxon>
        <taxon>Ecdysozoa</taxon>
        <taxon>Arthropoda</taxon>
        <taxon>Hexapoda</taxon>
        <taxon>Insecta</taxon>
        <taxon>Pterygota</taxon>
        <taxon>Palaeoptera</taxon>
        <taxon>Ephemeroptera</taxon>
        <taxon>Pisciforma</taxon>
        <taxon>Baetidae</taxon>
        <taxon>Cloeon</taxon>
    </lineage>
</organism>
<evidence type="ECO:0000256" key="1">
    <source>
        <dbReference type="SAM" id="SignalP"/>
    </source>
</evidence>
<proteinExistence type="predicted"/>
<comment type="caution">
    <text evidence="2">The sequence shown here is derived from an EMBL/GenBank/DDBJ whole genome shotgun (WGS) entry which is preliminary data.</text>
</comment>
<evidence type="ECO:0000313" key="2">
    <source>
        <dbReference type="EMBL" id="CAB3369128.1"/>
    </source>
</evidence>
<protein>
    <submittedName>
        <fullName evidence="2">Uncharacterized protein</fullName>
    </submittedName>
</protein>
<accession>A0A8S1CLK0</accession>
<feature type="chain" id="PRO_5035819064" evidence="1">
    <location>
        <begin position="22"/>
        <end position="121"/>
    </location>
</feature>
<evidence type="ECO:0000313" key="3">
    <source>
        <dbReference type="Proteomes" id="UP000494165"/>
    </source>
</evidence>
<reference evidence="2 3" key="1">
    <citation type="submission" date="2020-04" db="EMBL/GenBank/DDBJ databases">
        <authorList>
            <person name="Alioto T."/>
            <person name="Alioto T."/>
            <person name="Gomez Garrido J."/>
        </authorList>
    </citation>
    <scope>NUCLEOTIDE SEQUENCE [LARGE SCALE GENOMIC DNA]</scope>
</reference>
<keyword evidence="1" id="KW-0732">Signal</keyword>
<keyword evidence="3" id="KW-1185">Reference proteome</keyword>
<dbReference type="AlphaFoldDB" id="A0A8S1CLK0"/>
<gene>
    <name evidence="2" type="ORF">CLODIP_2_CD07302</name>
</gene>
<dbReference type="EMBL" id="CADEPI010000043">
    <property type="protein sequence ID" value="CAB3369128.1"/>
    <property type="molecule type" value="Genomic_DNA"/>
</dbReference>
<name>A0A8S1CLK0_9INSE</name>
<sequence>MLMGLVLAAAVLVLVCPEAAAAPMEARARSLRVRYPLCPYTVHRIDRKLTGLKKKPVRWLEVKCESPNKVFELRGLEFTCTQLTYRAQIGDAKFKVGAGCVARLMSAGLPAEVVRPSVEES</sequence>
<dbReference type="Proteomes" id="UP000494165">
    <property type="component" value="Unassembled WGS sequence"/>
</dbReference>